<organism evidence="2 3">
    <name type="scientific">Cymbomonas tetramitiformis</name>
    <dbReference type="NCBI Taxonomy" id="36881"/>
    <lineage>
        <taxon>Eukaryota</taxon>
        <taxon>Viridiplantae</taxon>
        <taxon>Chlorophyta</taxon>
        <taxon>Pyramimonadophyceae</taxon>
        <taxon>Pyramimonadales</taxon>
        <taxon>Pyramimonadaceae</taxon>
        <taxon>Cymbomonas</taxon>
    </lineage>
</organism>
<keyword evidence="3" id="KW-1185">Reference proteome</keyword>
<dbReference type="AlphaFoldDB" id="A0AAE0GF65"/>
<evidence type="ECO:0000313" key="2">
    <source>
        <dbReference type="EMBL" id="KAK3276833.1"/>
    </source>
</evidence>
<dbReference type="Proteomes" id="UP001190700">
    <property type="component" value="Unassembled WGS sequence"/>
</dbReference>
<feature type="region of interest" description="Disordered" evidence="1">
    <location>
        <begin position="53"/>
        <end position="114"/>
    </location>
</feature>
<feature type="compositionally biased region" description="Basic and acidic residues" evidence="1">
    <location>
        <begin position="102"/>
        <end position="114"/>
    </location>
</feature>
<accession>A0AAE0GF65</accession>
<protein>
    <submittedName>
        <fullName evidence="2">Uncharacterized protein</fullName>
    </submittedName>
</protein>
<evidence type="ECO:0000256" key="1">
    <source>
        <dbReference type="SAM" id="MobiDB-lite"/>
    </source>
</evidence>
<gene>
    <name evidence="2" type="ORF">CYMTET_15125</name>
</gene>
<proteinExistence type="predicted"/>
<comment type="caution">
    <text evidence="2">The sequence shown here is derived from an EMBL/GenBank/DDBJ whole genome shotgun (WGS) entry which is preliminary data.</text>
</comment>
<name>A0AAE0GF65_9CHLO</name>
<feature type="region of interest" description="Disordered" evidence="1">
    <location>
        <begin position="1"/>
        <end position="28"/>
    </location>
</feature>
<feature type="compositionally biased region" description="Basic and acidic residues" evidence="1">
    <location>
        <begin position="7"/>
        <end position="17"/>
    </location>
</feature>
<sequence>MTSDVWDGDRIPSERAGRHSTCSPANAAIKLRETTPSEGLESEQLGGRRLCALGHRPDSQRDDGSWAVDCKEFTPETPTSAEQPGDVARLQAPRRGRAKARRNGDDGIDRAEAG</sequence>
<dbReference type="EMBL" id="LGRX02006366">
    <property type="protein sequence ID" value="KAK3276833.1"/>
    <property type="molecule type" value="Genomic_DNA"/>
</dbReference>
<feature type="compositionally biased region" description="Basic and acidic residues" evidence="1">
    <location>
        <begin position="55"/>
        <end position="74"/>
    </location>
</feature>
<evidence type="ECO:0000313" key="3">
    <source>
        <dbReference type="Proteomes" id="UP001190700"/>
    </source>
</evidence>
<reference evidence="2 3" key="1">
    <citation type="journal article" date="2015" name="Genome Biol. Evol.">
        <title>Comparative Genomics of a Bacterivorous Green Alga Reveals Evolutionary Causalities and Consequences of Phago-Mixotrophic Mode of Nutrition.</title>
        <authorList>
            <person name="Burns J.A."/>
            <person name="Paasch A."/>
            <person name="Narechania A."/>
            <person name="Kim E."/>
        </authorList>
    </citation>
    <scope>NUCLEOTIDE SEQUENCE [LARGE SCALE GENOMIC DNA]</scope>
    <source>
        <strain evidence="2 3">PLY_AMNH</strain>
    </source>
</reference>
<feature type="compositionally biased region" description="Basic residues" evidence="1">
    <location>
        <begin position="92"/>
        <end position="101"/>
    </location>
</feature>